<gene>
    <name evidence="3" type="ORF">BN980_GECA10s02089g</name>
</gene>
<feature type="region of interest" description="Disordered" evidence="2">
    <location>
        <begin position="133"/>
        <end position="185"/>
    </location>
</feature>
<feature type="region of interest" description="Disordered" evidence="2">
    <location>
        <begin position="1"/>
        <end position="65"/>
    </location>
</feature>
<keyword evidence="4" id="KW-1185">Reference proteome</keyword>
<evidence type="ECO:0000313" key="3">
    <source>
        <dbReference type="EMBL" id="CDO55239.1"/>
    </source>
</evidence>
<evidence type="ECO:0000313" key="4">
    <source>
        <dbReference type="Proteomes" id="UP000242525"/>
    </source>
</evidence>
<dbReference type="GO" id="GO:0005737">
    <property type="term" value="C:cytoplasm"/>
    <property type="evidence" value="ECO:0007669"/>
    <property type="project" value="TreeGrafter"/>
</dbReference>
<dbReference type="EMBL" id="CCBN010000010">
    <property type="protein sequence ID" value="CDO55239.1"/>
    <property type="molecule type" value="Genomic_DNA"/>
</dbReference>
<dbReference type="STRING" id="1173061.A0A0J9XED5"/>
<name>A0A0J9XED5_GEOCN</name>
<feature type="compositionally biased region" description="Polar residues" evidence="2">
    <location>
        <begin position="147"/>
        <end position="166"/>
    </location>
</feature>
<dbReference type="PANTHER" id="PTHR31315">
    <property type="entry name" value="PROTEIN SIP5"/>
    <property type="match status" value="1"/>
</dbReference>
<reference evidence="3" key="1">
    <citation type="submission" date="2014-03" db="EMBL/GenBank/DDBJ databases">
        <authorList>
            <person name="Casaregola S."/>
        </authorList>
    </citation>
    <scope>NUCLEOTIDE SEQUENCE [LARGE SCALE GENOMIC DNA]</scope>
    <source>
        <strain evidence="3">CLIB 918</strain>
    </source>
</reference>
<dbReference type="Proteomes" id="UP000242525">
    <property type="component" value="Unassembled WGS sequence"/>
</dbReference>
<dbReference type="CDD" id="cd24139">
    <property type="entry name" value="SIP5-like"/>
    <property type="match status" value="1"/>
</dbReference>
<feature type="region of interest" description="Disordered" evidence="2">
    <location>
        <begin position="324"/>
        <end position="350"/>
    </location>
</feature>
<protein>
    <recommendedName>
        <fullName evidence="5">Protein SIP5</fullName>
    </recommendedName>
</protein>
<feature type="compositionally biased region" description="Low complexity" evidence="2">
    <location>
        <begin position="397"/>
        <end position="412"/>
    </location>
</feature>
<accession>A0A0J9XED5</accession>
<feature type="compositionally biased region" description="Basic and acidic residues" evidence="2">
    <location>
        <begin position="1"/>
        <end position="11"/>
    </location>
</feature>
<dbReference type="AlphaFoldDB" id="A0A0J9XED5"/>
<organism evidence="3 4">
    <name type="scientific">Geotrichum candidum</name>
    <name type="common">Oospora lactis</name>
    <name type="synonym">Dipodascus geotrichum</name>
    <dbReference type="NCBI Taxonomy" id="1173061"/>
    <lineage>
        <taxon>Eukaryota</taxon>
        <taxon>Fungi</taxon>
        <taxon>Dikarya</taxon>
        <taxon>Ascomycota</taxon>
        <taxon>Saccharomycotina</taxon>
        <taxon>Dipodascomycetes</taxon>
        <taxon>Dipodascales</taxon>
        <taxon>Dipodascaceae</taxon>
        <taxon>Geotrichum</taxon>
    </lineage>
</organism>
<feature type="region of interest" description="Disordered" evidence="2">
    <location>
        <begin position="446"/>
        <end position="476"/>
    </location>
</feature>
<proteinExistence type="inferred from homology"/>
<evidence type="ECO:0000256" key="2">
    <source>
        <dbReference type="SAM" id="MobiDB-lite"/>
    </source>
</evidence>
<evidence type="ECO:0000256" key="1">
    <source>
        <dbReference type="ARBA" id="ARBA00010402"/>
    </source>
</evidence>
<dbReference type="PANTHER" id="PTHR31315:SF1">
    <property type="entry name" value="PROTEIN SIP5"/>
    <property type="match status" value="1"/>
</dbReference>
<comment type="caution">
    <text evidence="3">The sequence shown here is derived from an EMBL/GenBank/DDBJ whole genome shotgun (WGS) entry which is preliminary data.</text>
</comment>
<feature type="compositionally biased region" description="Low complexity" evidence="2">
    <location>
        <begin position="451"/>
        <end position="470"/>
    </location>
</feature>
<sequence length="476" mass="52114">MGNVATKERSRSNSVSYVMYQQQQQQHASTHNRPRTRSVPDPLVGIGSSSRHHRKSKKKREEPQPIIRLTLNLHESVDGGYLQPHGVYSGSHDFEYPVVRKLLLDRRLAPFFKGLQDYKKTWTDAELLEAVKNSSLPSPEPESSGSIATGSSNEAKTKTLTSVPDLNSNNSSGISTGKTTSSQPNYVIPDSEVIGLYRDVIECPICFLFYPNRLNLTRCCEQPICTECFVQIQRQPPHYPEEDDEESGTIEEQSARQQQKQKEKGLISEPACCPFCMAPEMGITYTPPRVRTGLASAKAKLLSLVNESKPSSDFVAVIDDDEDNSGEELAVSSGSTPPSERRGSLAATDPEVITTDQIRPDWALKLAAARAYVARKSATASAIHASAFNPRAVAEQSDSSSSAGNSSGAGASMRPPRSMVVDVNPRLQELEDMMLMEAIRLSILEEERRSSNSTAPADSPSAASRNARPAGRVRNH</sequence>
<evidence type="ECO:0008006" key="5">
    <source>
        <dbReference type="Google" id="ProtNLM"/>
    </source>
</evidence>
<dbReference type="InterPro" id="IPR039301">
    <property type="entry name" value="Sip5/DA2"/>
</dbReference>
<comment type="similarity">
    <text evidence="1">Belongs to the SIP5 family.</text>
</comment>
<feature type="region of interest" description="Disordered" evidence="2">
    <location>
        <begin position="236"/>
        <end position="265"/>
    </location>
</feature>
<feature type="region of interest" description="Disordered" evidence="2">
    <location>
        <begin position="394"/>
        <end position="419"/>
    </location>
</feature>
<feature type="compositionally biased region" description="Low complexity" evidence="2">
    <location>
        <begin position="134"/>
        <end position="146"/>
    </location>
</feature>
<feature type="compositionally biased region" description="Low complexity" evidence="2">
    <location>
        <begin position="167"/>
        <end position="182"/>
    </location>
</feature>
<dbReference type="OrthoDB" id="21471at2759"/>